<organism evidence="1 2">
    <name type="scientific">Streptomyces viridiviolaceus</name>
    <dbReference type="NCBI Taxonomy" id="68282"/>
    <lineage>
        <taxon>Bacteria</taxon>
        <taxon>Bacillati</taxon>
        <taxon>Actinomycetota</taxon>
        <taxon>Actinomycetes</taxon>
        <taxon>Kitasatosporales</taxon>
        <taxon>Streptomycetaceae</taxon>
        <taxon>Streptomyces</taxon>
    </lineage>
</organism>
<accession>A0ABW2E7W1</accession>
<protein>
    <submittedName>
        <fullName evidence="1">Uncharacterized protein</fullName>
    </submittedName>
</protein>
<dbReference type="RefSeq" id="WP_189878930.1">
    <property type="nucleotide sequence ID" value="NZ_BMWA01000030.1"/>
</dbReference>
<gene>
    <name evidence="1" type="ORF">ACFQMH_31125</name>
</gene>
<evidence type="ECO:0000313" key="1">
    <source>
        <dbReference type="EMBL" id="MFC7016073.1"/>
    </source>
</evidence>
<proteinExistence type="predicted"/>
<sequence length="53" mass="6029">MPAPKDPRTPQQRITDQLAAAHRQLTREGLSRSQRARIADRIHDLKEQQAALS</sequence>
<evidence type="ECO:0000313" key="2">
    <source>
        <dbReference type="Proteomes" id="UP001596409"/>
    </source>
</evidence>
<name>A0ABW2E7W1_9ACTN</name>
<dbReference type="EMBL" id="JBHSYM010000073">
    <property type="protein sequence ID" value="MFC7016073.1"/>
    <property type="molecule type" value="Genomic_DNA"/>
</dbReference>
<dbReference type="Proteomes" id="UP001596409">
    <property type="component" value="Unassembled WGS sequence"/>
</dbReference>
<comment type="caution">
    <text evidence="1">The sequence shown here is derived from an EMBL/GenBank/DDBJ whole genome shotgun (WGS) entry which is preliminary data.</text>
</comment>
<keyword evidence="2" id="KW-1185">Reference proteome</keyword>
<reference evidence="2" key="1">
    <citation type="journal article" date="2019" name="Int. J. Syst. Evol. Microbiol.">
        <title>The Global Catalogue of Microorganisms (GCM) 10K type strain sequencing project: providing services to taxonomists for standard genome sequencing and annotation.</title>
        <authorList>
            <consortium name="The Broad Institute Genomics Platform"/>
            <consortium name="The Broad Institute Genome Sequencing Center for Infectious Disease"/>
            <person name="Wu L."/>
            <person name="Ma J."/>
        </authorList>
    </citation>
    <scope>NUCLEOTIDE SEQUENCE [LARGE SCALE GENOMIC DNA]</scope>
    <source>
        <strain evidence="2">JCM 4855</strain>
    </source>
</reference>